<keyword evidence="11" id="KW-0418">Kinase</keyword>
<dbReference type="EMBL" id="JALJOQ010000009">
    <property type="protein sequence ID" value="KAK9812061.1"/>
    <property type="molecule type" value="Genomic_DNA"/>
</dbReference>
<feature type="region of interest" description="Disordered" evidence="14">
    <location>
        <begin position="518"/>
        <end position="587"/>
    </location>
</feature>
<evidence type="ECO:0000256" key="6">
    <source>
        <dbReference type="ARBA" id="ARBA00022614"/>
    </source>
</evidence>
<dbReference type="GO" id="GO:0004674">
    <property type="term" value="F:protein serine/threonine kinase activity"/>
    <property type="evidence" value="ECO:0007669"/>
    <property type="project" value="UniProtKB-KW"/>
</dbReference>
<dbReference type="PANTHER" id="PTHR48053:SF71">
    <property type="entry name" value="LEUCINE RICH REPEAT FAMILY PROTEIN, EXPRESSED"/>
    <property type="match status" value="1"/>
</dbReference>
<keyword evidence="6" id="KW-0433">Leucine-rich repeat</keyword>
<dbReference type="InterPro" id="IPR013210">
    <property type="entry name" value="LRR_N_plant-typ"/>
</dbReference>
<feature type="region of interest" description="Disordered" evidence="14">
    <location>
        <begin position="434"/>
        <end position="478"/>
    </location>
</feature>
<accession>A0AAW1PRJ6</accession>
<keyword evidence="12 13" id="KW-0067">ATP-binding</keyword>
<comment type="subcellular location">
    <subcellularLocation>
        <location evidence="2">Cell membrane</location>
    </subcellularLocation>
    <subcellularLocation>
        <location evidence="3">Cytoplasm</location>
        <location evidence="3">Cytoskeleton</location>
        <location evidence="3">Cilium axoneme</location>
    </subcellularLocation>
    <subcellularLocation>
        <location evidence="1">Membrane</location>
        <topology evidence="1">Single-pass membrane protein</topology>
    </subcellularLocation>
</comment>
<dbReference type="SUPFAM" id="SSF56112">
    <property type="entry name" value="Protein kinase-like (PK-like)"/>
    <property type="match status" value="1"/>
</dbReference>
<comment type="similarity">
    <text evidence="4">Belongs to the protein kinase superfamily. Ser/Thr protein kinase family.</text>
</comment>
<keyword evidence="10 13" id="KW-0547">Nucleotide-binding</keyword>
<dbReference type="PRINTS" id="PR00109">
    <property type="entry name" value="TYRKINASE"/>
</dbReference>
<dbReference type="PROSITE" id="PS50011">
    <property type="entry name" value="PROTEIN_KINASE_DOM"/>
    <property type="match status" value="1"/>
</dbReference>
<feature type="compositionally biased region" description="Basic and acidic residues" evidence="14">
    <location>
        <begin position="518"/>
        <end position="538"/>
    </location>
</feature>
<dbReference type="InterPro" id="IPR051716">
    <property type="entry name" value="Plant_RL_S/T_kinase"/>
</dbReference>
<evidence type="ECO:0000256" key="9">
    <source>
        <dbReference type="ARBA" id="ARBA00022737"/>
    </source>
</evidence>
<dbReference type="SMART" id="SM00220">
    <property type="entry name" value="S_TKc"/>
    <property type="match status" value="1"/>
</dbReference>
<feature type="compositionally biased region" description="Low complexity" evidence="14">
    <location>
        <begin position="469"/>
        <end position="478"/>
    </location>
</feature>
<dbReference type="GO" id="GO:0005930">
    <property type="term" value="C:axoneme"/>
    <property type="evidence" value="ECO:0007669"/>
    <property type="project" value="UniProtKB-SubCell"/>
</dbReference>
<evidence type="ECO:0000256" key="11">
    <source>
        <dbReference type="ARBA" id="ARBA00022777"/>
    </source>
</evidence>
<feature type="domain" description="Protein kinase" evidence="17">
    <location>
        <begin position="646"/>
        <end position="891"/>
    </location>
</feature>
<keyword evidence="9" id="KW-0677">Repeat</keyword>
<evidence type="ECO:0000256" key="8">
    <source>
        <dbReference type="ARBA" id="ARBA00022729"/>
    </source>
</evidence>
<keyword evidence="15" id="KW-1133">Transmembrane helix</keyword>
<keyword evidence="15" id="KW-0812">Transmembrane</keyword>
<evidence type="ECO:0000256" key="5">
    <source>
        <dbReference type="ARBA" id="ARBA00022527"/>
    </source>
</evidence>
<dbReference type="PANTHER" id="PTHR48053">
    <property type="entry name" value="LEUCINE RICH REPEAT FAMILY PROTEIN, EXPRESSED"/>
    <property type="match status" value="1"/>
</dbReference>
<evidence type="ECO:0000256" key="16">
    <source>
        <dbReference type="SAM" id="SignalP"/>
    </source>
</evidence>
<keyword evidence="15" id="KW-0472">Membrane</keyword>
<keyword evidence="5" id="KW-0723">Serine/threonine-protein kinase</keyword>
<feature type="compositionally biased region" description="Polar residues" evidence="14">
    <location>
        <begin position="539"/>
        <end position="556"/>
    </location>
</feature>
<dbReference type="InterPro" id="IPR000719">
    <property type="entry name" value="Prot_kinase_dom"/>
</dbReference>
<keyword evidence="8 16" id="KW-0732">Signal</keyword>
<feature type="compositionally biased region" description="Pro residues" evidence="14">
    <location>
        <begin position="450"/>
        <end position="468"/>
    </location>
</feature>
<dbReference type="GO" id="GO:0005886">
    <property type="term" value="C:plasma membrane"/>
    <property type="evidence" value="ECO:0007669"/>
    <property type="project" value="UniProtKB-SubCell"/>
</dbReference>
<name>A0AAW1PRJ6_9CHLO</name>
<evidence type="ECO:0000256" key="7">
    <source>
        <dbReference type="ARBA" id="ARBA00022679"/>
    </source>
</evidence>
<dbReference type="Pfam" id="PF07714">
    <property type="entry name" value="PK_Tyr_Ser-Thr"/>
    <property type="match status" value="1"/>
</dbReference>
<dbReference type="PROSITE" id="PS00108">
    <property type="entry name" value="PROTEIN_KINASE_ST"/>
    <property type="match status" value="1"/>
</dbReference>
<dbReference type="InterPro" id="IPR001611">
    <property type="entry name" value="Leu-rich_rpt"/>
</dbReference>
<dbReference type="GO" id="GO:0005524">
    <property type="term" value="F:ATP binding"/>
    <property type="evidence" value="ECO:0007669"/>
    <property type="project" value="UniProtKB-UniRule"/>
</dbReference>
<feature type="chain" id="PRO_5043620841" description="Protein kinase domain-containing protein" evidence="16">
    <location>
        <begin position="29"/>
        <end position="900"/>
    </location>
</feature>
<evidence type="ECO:0000259" key="17">
    <source>
        <dbReference type="PROSITE" id="PS50011"/>
    </source>
</evidence>
<evidence type="ECO:0000256" key="13">
    <source>
        <dbReference type="PROSITE-ProRule" id="PRU10141"/>
    </source>
</evidence>
<dbReference type="InterPro" id="IPR008271">
    <property type="entry name" value="Ser/Thr_kinase_AS"/>
</dbReference>
<dbReference type="SUPFAM" id="SSF52058">
    <property type="entry name" value="L domain-like"/>
    <property type="match status" value="1"/>
</dbReference>
<dbReference type="PROSITE" id="PS00107">
    <property type="entry name" value="PROTEIN_KINASE_ATP"/>
    <property type="match status" value="1"/>
</dbReference>
<sequence>MPRSRASVSTAIGLLCIVLTTSCAGVNASRRLQQDLAALLNTVISAQNQGFNNDTTPALLSFRDSIPNFDEVTSKIDNFTGWTEEDESNVCDWYGVQCASGAVSNLILPNIGFEGQLNNSWDLSKLITINLAGNAFTGTLPTEWGNGWSVQNLDLSGNKIGGPLPAAWDQQGNFQFLTQLALGENELNGTLPSTWGQNLNLTSFNASYNTFSGSLPAAWGAQLQFTGLETLILQKANLSGTIPDSWGTGKGSTAGNGLGGLRSFYADYNSLTGPLPASWPANNLNKLALFTVSNNQLKGTLPSTWSQLPFTTLDLSYNSLNATLPDVWGTSGVWAGLLNLRLQNNQLTGYLPVDWGTNGSMSNLQQMSLQQNNLSGPIPSQWSESGRFVRNANNGNATEFILLPGNNGLCGTYNDNLQTGLQVYSATPSVAGATLGGKITTDPTGDARACPPPPPSPPPPQATPPPPGSTNGTTIPSSGSSLGGGAIAGIIIGALAGVAAAALLVFCCCCRRRGRSAEHDKAFAGTDPNKDRNSRDSQSRWLSWRSDTSAPISFRSNEARKLNEKSGVGMDHDSDELAPPKGSNSRKQIFEMSGTQSGTGTHSSPTRSLISTQDWAESPAVGRLQLPHSFEWRINPEQLAICKRPNGTDWRLGAGGFGTVYKAVKDDVHDVAMKVFKNEDGVATQTHKFQNEIAIMKGCRDKNIVQFYGACVSEGTLMMVTELMENGDLFSSLSDPERAPRLLWNRRGRRIALDVARGLHYLHSNNVIHFDLKSANILLARDDTAKLADVGLSHALVTKTHVVNSVMRGTWSWAAPETITGLRCTEKVDIWSFGIVLWEICTGEQPERGRNRPIRVPQEAPKEIDMLIAMCTDPDPSLRPTAKEIIQHIISATTDKEQAK</sequence>
<evidence type="ECO:0000256" key="15">
    <source>
        <dbReference type="SAM" id="Phobius"/>
    </source>
</evidence>
<evidence type="ECO:0000256" key="2">
    <source>
        <dbReference type="ARBA" id="ARBA00004236"/>
    </source>
</evidence>
<proteinExistence type="inferred from homology"/>
<evidence type="ECO:0000313" key="18">
    <source>
        <dbReference type="EMBL" id="KAK9812061.1"/>
    </source>
</evidence>
<evidence type="ECO:0000256" key="10">
    <source>
        <dbReference type="ARBA" id="ARBA00022741"/>
    </source>
</evidence>
<dbReference type="Gene3D" id="1.10.510.10">
    <property type="entry name" value="Transferase(Phosphotransferase) domain 1"/>
    <property type="match status" value="1"/>
</dbReference>
<comment type="caution">
    <text evidence="18">The sequence shown here is derived from an EMBL/GenBank/DDBJ whole genome shotgun (WGS) entry which is preliminary data.</text>
</comment>
<evidence type="ECO:0000256" key="1">
    <source>
        <dbReference type="ARBA" id="ARBA00004167"/>
    </source>
</evidence>
<dbReference type="AlphaFoldDB" id="A0AAW1PRJ6"/>
<dbReference type="InterPro" id="IPR001245">
    <property type="entry name" value="Ser-Thr/Tyr_kinase_cat_dom"/>
</dbReference>
<evidence type="ECO:0000256" key="4">
    <source>
        <dbReference type="ARBA" id="ARBA00008684"/>
    </source>
</evidence>
<reference evidence="18 19" key="1">
    <citation type="journal article" date="2024" name="Nat. Commun.">
        <title>Phylogenomics reveals the evolutionary origins of lichenization in chlorophyte algae.</title>
        <authorList>
            <person name="Puginier C."/>
            <person name="Libourel C."/>
            <person name="Otte J."/>
            <person name="Skaloud P."/>
            <person name="Haon M."/>
            <person name="Grisel S."/>
            <person name="Petersen M."/>
            <person name="Berrin J.G."/>
            <person name="Delaux P.M."/>
            <person name="Dal Grande F."/>
            <person name="Keller J."/>
        </authorList>
    </citation>
    <scope>NUCLEOTIDE SEQUENCE [LARGE SCALE GENOMIC DNA]</scope>
    <source>
        <strain evidence="18 19">SAG 2036</strain>
    </source>
</reference>
<organism evidence="18 19">
    <name type="scientific">Symbiochloris irregularis</name>
    <dbReference type="NCBI Taxonomy" id="706552"/>
    <lineage>
        <taxon>Eukaryota</taxon>
        <taxon>Viridiplantae</taxon>
        <taxon>Chlorophyta</taxon>
        <taxon>core chlorophytes</taxon>
        <taxon>Trebouxiophyceae</taxon>
        <taxon>Trebouxiales</taxon>
        <taxon>Trebouxiaceae</taxon>
        <taxon>Symbiochloris</taxon>
    </lineage>
</organism>
<dbReference type="Pfam" id="PF08263">
    <property type="entry name" value="LRRNT_2"/>
    <property type="match status" value="1"/>
</dbReference>
<dbReference type="PROSITE" id="PS51257">
    <property type="entry name" value="PROKAR_LIPOPROTEIN"/>
    <property type="match status" value="1"/>
</dbReference>
<keyword evidence="7" id="KW-0808">Transferase</keyword>
<feature type="binding site" evidence="13">
    <location>
        <position position="674"/>
    </location>
    <ligand>
        <name>ATP</name>
        <dbReference type="ChEBI" id="CHEBI:30616"/>
    </ligand>
</feature>
<dbReference type="InterPro" id="IPR017441">
    <property type="entry name" value="Protein_kinase_ATP_BS"/>
</dbReference>
<feature type="transmembrane region" description="Helical" evidence="15">
    <location>
        <begin position="482"/>
        <end position="506"/>
    </location>
</feature>
<evidence type="ECO:0000256" key="12">
    <source>
        <dbReference type="ARBA" id="ARBA00022840"/>
    </source>
</evidence>
<feature type="signal peptide" evidence="16">
    <location>
        <begin position="1"/>
        <end position="28"/>
    </location>
</feature>
<evidence type="ECO:0000313" key="19">
    <source>
        <dbReference type="Proteomes" id="UP001465755"/>
    </source>
</evidence>
<dbReference type="CDD" id="cd13999">
    <property type="entry name" value="STKc_MAP3K-like"/>
    <property type="match status" value="1"/>
</dbReference>
<gene>
    <name evidence="18" type="ORF">WJX73_002167</name>
</gene>
<evidence type="ECO:0000256" key="3">
    <source>
        <dbReference type="ARBA" id="ARBA00004430"/>
    </source>
</evidence>
<dbReference type="Gene3D" id="3.80.10.10">
    <property type="entry name" value="Ribonuclease Inhibitor"/>
    <property type="match status" value="4"/>
</dbReference>
<keyword evidence="19" id="KW-1185">Reference proteome</keyword>
<dbReference type="InterPro" id="IPR011009">
    <property type="entry name" value="Kinase-like_dom_sf"/>
</dbReference>
<evidence type="ECO:0000256" key="14">
    <source>
        <dbReference type="SAM" id="MobiDB-lite"/>
    </source>
</evidence>
<protein>
    <recommendedName>
        <fullName evidence="17">Protein kinase domain-containing protein</fullName>
    </recommendedName>
</protein>
<dbReference type="Pfam" id="PF00560">
    <property type="entry name" value="LRR_1"/>
    <property type="match status" value="1"/>
</dbReference>
<dbReference type="Proteomes" id="UP001465755">
    <property type="component" value="Unassembled WGS sequence"/>
</dbReference>
<dbReference type="InterPro" id="IPR032675">
    <property type="entry name" value="LRR_dom_sf"/>
</dbReference>